<evidence type="ECO:0000313" key="3">
    <source>
        <dbReference type="EMBL" id="PHT51908.1"/>
    </source>
</evidence>
<evidence type="ECO:0000259" key="2">
    <source>
        <dbReference type="Pfam" id="PF03936"/>
    </source>
</evidence>
<dbReference type="GO" id="GO:0000287">
    <property type="term" value="F:magnesium ion binding"/>
    <property type="evidence" value="ECO:0007669"/>
    <property type="project" value="InterPro"/>
</dbReference>
<dbReference type="AlphaFoldDB" id="A0A2G2X347"/>
<protein>
    <recommendedName>
        <fullName evidence="2">Terpene synthase metal-binding domain-containing protein</fullName>
    </recommendedName>
</protein>
<evidence type="ECO:0000313" key="4">
    <source>
        <dbReference type="Proteomes" id="UP000224567"/>
    </source>
</evidence>
<dbReference type="OrthoDB" id="1729438at2759"/>
<keyword evidence="1" id="KW-0479">Metal-binding</keyword>
<dbReference type="Gene3D" id="1.10.600.10">
    <property type="entry name" value="Farnesyl Diphosphate Synthase"/>
    <property type="match status" value="1"/>
</dbReference>
<dbReference type="SUPFAM" id="SSF48576">
    <property type="entry name" value="Terpenoid synthases"/>
    <property type="match status" value="1"/>
</dbReference>
<dbReference type="EMBL" id="MLFT02000003">
    <property type="protein sequence ID" value="PHT51908.1"/>
    <property type="molecule type" value="Genomic_DNA"/>
</dbReference>
<organism evidence="3 4">
    <name type="scientific">Capsicum baccatum</name>
    <name type="common">Peruvian pepper</name>
    <dbReference type="NCBI Taxonomy" id="33114"/>
    <lineage>
        <taxon>Eukaryota</taxon>
        <taxon>Viridiplantae</taxon>
        <taxon>Streptophyta</taxon>
        <taxon>Embryophyta</taxon>
        <taxon>Tracheophyta</taxon>
        <taxon>Spermatophyta</taxon>
        <taxon>Magnoliopsida</taxon>
        <taxon>eudicotyledons</taxon>
        <taxon>Gunneridae</taxon>
        <taxon>Pentapetalae</taxon>
        <taxon>asterids</taxon>
        <taxon>lamiids</taxon>
        <taxon>Solanales</taxon>
        <taxon>Solanaceae</taxon>
        <taxon>Solanoideae</taxon>
        <taxon>Capsiceae</taxon>
        <taxon>Capsicum</taxon>
    </lineage>
</organism>
<dbReference type="STRING" id="33114.A0A2G2X347"/>
<gene>
    <name evidence="3" type="ORF">CQW23_06370</name>
</gene>
<dbReference type="PANTHER" id="PTHR31225">
    <property type="entry name" value="OS04G0344100 PROTEIN-RELATED"/>
    <property type="match status" value="1"/>
</dbReference>
<dbReference type="Pfam" id="PF03936">
    <property type="entry name" value="Terpene_synth_C"/>
    <property type="match status" value="1"/>
</dbReference>
<dbReference type="InterPro" id="IPR005630">
    <property type="entry name" value="Terpene_synthase_metal-bd"/>
</dbReference>
<reference evidence="4" key="2">
    <citation type="journal article" date="2017" name="J. Anim. Genet.">
        <title>Multiple reference genome sequences of hot pepper reveal the massive evolution of plant disease resistance genes by retroduplication.</title>
        <authorList>
            <person name="Kim S."/>
            <person name="Park J."/>
            <person name="Yeom S.-I."/>
            <person name="Kim Y.-M."/>
            <person name="Seo E."/>
            <person name="Kim K.-T."/>
            <person name="Kim M.-S."/>
            <person name="Lee J.M."/>
            <person name="Cheong K."/>
            <person name="Shin H.-S."/>
            <person name="Kim S.-B."/>
            <person name="Han K."/>
            <person name="Lee J."/>
            <person name="Park M."/>
            <person name="Lee H.-A."/>
            <person name="Lee H.-Y."/>
            <person name="Lee Y."/>
            <person name="Oh S."/>
            <person name="Lee J.H."/>
            <person name="Choi E."/>
            <person name="Choi E."/>
            <person name="Lee S.E."/>
            <person name="Jeon J."/>
            <person name="Kim H."/>
            <person name="Choi G."/>
            <person name="Song H."/>
            <person name="Lee J."/>
            <person name="Lee S.-C."/>
            <person name="Kwon J.-K."/>
            <person name="Lee H.-Y."/>
            <person name="Koo N."/>
            <person name="Hong Y."/>
            <person name="Kim R.W."/>
            <person name="Kang W.-H."/>
            <person name="Huh J.H."/>
            <person name="Kang B.-C."/>
            <person name="Yang T.-J."/>
            <person name="Lee Y.-H."/>
            <person name="Bennetzen J.L."/>
            <person name="Choi D."/>
        </authorList>
    </citation>
    <scope>NUCLEOTIDE SEQUENCE [LARGE SCALE GENOMIC DNA]</scope>
    <source>
        <strain evidence="4">cv. PBC81</strain>
    </source>
</reference>
<dbReference type="PANTHER" id="PTHR31225:SF209">
    <property type="entry name" value="TERPENE SYNTHASE 17"/>
    <property type="match status" value="1"/>
</dbReference>
<proteinExistence type="predicted"/>
<keyword evidence="4" id="KW-1185">Reference proteome</keyword>
<comment type="caution">
    <text evidence="3">The sequence shown here is derived from an EMBL/GenBank/DDBJ whole genome shotgun (WGS) entry which is preliminary data.</text>
</comment>
<dbReference type="Proteomes" id="UP000224567">
    <property type="component" value="Unassembled WGS sequence"/>
</dbReference>
<dbReference type="InterPro" id="IPR050148">
    <property type="entry name" value="Terpene_synthase-like"/>
</dbReference>
<accession>A0A2G2X347</accession>
<dbReference type="GO" id="GO:0010333">
    <property type="term" value="F:terpene synthase activity"/>
    <property type="evidence" value="ECO:0007669"/>
    <property type="project" value="InterPro"/>
</dbReference>
<feature type="domain" description="Terpene synthase metal-binding" evidence="2">
    <location>
        <begin position="99"/>
        <end position="197"/>
    </location>
</feature>
<dbReference type="GO" id="GO:0016114">
    <property type="term" value="P:terpenoid biosynthetic process"/>
    <property type="evidence" value="ECO:0007669"/>
    <property type="project" value="InterPro"/>
</dbReference>
<dbReference type="InterPro" id="IPR008949">
    <property type="entry name" value="Isoprenoid_synthase_dom_sf"/>
</dbReference>
<sequence length="248" mass="28919">MELSIANHRMTSPIFDSRKEVTEFKNSSEDQIGESMKTTMSFMKPSIRQNLKEEAPKKQMQEVKNQSTLKELQERVYPFPDPDVNRILDELLAKEVIELRVYFEPQYSVARKILTRISYFLSIIDDTYDIYGMLDELTLLTEAIERWNIDASEQLPLYMKIVYCNLLDVYNEIEKELANENKSFLVNYSIMELTNKMEANVNVLCSSMKCRILSHCNRGLVVAINFRCFLLLLVKICQNSPKTNALAR</sequence>
<reference evidence="3 4" key="1">
    <citation type="journal article" date="2017" name="Genome Biol.">
        <title>New reference genome sequences of hot pepper reveal the massive evolution of plant disease-resistance genes by retroduplication.</title>
        <authorList>
            <person name="Kim S."/>
            <person name="Park J."/>
            <person name="Yeom S.I."/>
            <person name="Kim Y.M."/>
            <person name="Seo E."/>
            <person name="Kim K.T."/>
            <person name="Kim M.S."/>
            <person name="Lee J.M."/>
            <person name="Cheong K."/>
            <person name="Shin H.S."/>
            <person name="Kim S.B."/>
            <person name="Han K."/>
            <person name="Lee J."/>
            <person name="Park M."/>
            <person name="Lee H.A."/>
            <person name="Lee H.Y."/>
            <person name="Lee Y."/>
            <person name="Oh S."/>
            <person name="Lee J.H."/>
            <person name="Choi E."/>
            <person name="Choi E."/>
            <person name="Lee S.E."/>
            <person name="Jeon J."/>
            <person name="Kim H."/>
            <person name="Choi G."/>
            <person name="Song H."/>
            <person name="Lee J."/>
            <person name="Lee S.C."/>
            <person name="Kwon J.K."/>
            <person name="Lee H.Y."/>
            <person name="Koo N."/>
            <person name="Hong Y."/>
            <person name="Kim R.W."/>
            <person name="Kang W.H."/>
            <person name="Huh J.H."/>
            <person name="Kang B.C."/>
            <person name="Yang T.J."/>
            <person name="Lee Y.H."/>
            <person name="Bennetzen J.L."/>
            <person name="Choi D."/>
        </authorList>
    </citation>
    <scope>NUCLEOTIDE SEQUENCE [LARGE SCALE GENOMIC DNA]</scope>
    <source>
        <strain evidence="4">cv. PBC81</strain>
    </source>
</reference>
<evidence type="ECO:0000256" key="1">
    <source>
        <dbReference type="ARBA" id="ARBA00022723"/>
    </source>
</evidence>
<name>A0A2G2X347_CAPBA</name>